<reference evidence="3 4" key="1">
    <citation type="submission" date="2020-08" db="EMBL/GenBank/DDBJ databases">
        <title>Genomic Encyclopedia of Type Strains, Phase IV (KMG-IV): sequencing the most valuable type-strain genomes for metagenomic binning, comparative biology and taxonomic classification.</title>
        <authorList>
            <person name="Goeker M."/>
        </authorList>
    </citation>
    <scope>NUCLEOTIDE SEQUENCE [LARGE SCALE GENOMIC DNA]</scope>
    <source>
        <strain evidence="3 4">DSM 5391</strain>
    </source>
</reference>
<dbReference type="RefSeq" id="WP_246439649.1">
    <property type="nucleotide sequence ID" value="NZ_JACHGK010000014.1"/>
</dbReference>
<dbReference type="InterPro" id="IPR041698">
    <property type="entry name" value="Methyltransf_25"/>
</dbReference>
<dbReference type="AlphaFoldDB" id="A0A7X0LXY9"/>
<evidence type="ECO:0000313" key="3">
    <source>
        <dbReference type="EMBL" id="MBB6446909.1"/>
    </source>
</evidence>
<keyword evidence="3" id="KW-0830">Ubiquinone</keyword>
<keyword evidence="4" id="KW-1185">Reference proteome</keyword>
<dbReference type="Gene3D" id="3.40.50.150">
    <property type="entry name" value="Vaccinia Virus protein VP39"/>
    <property type="match status" value="1"/>
</dbReference>
<sequence length="234" mass="26934">MMAKTTWQREDVTQHYLEQVRGGIPFGAEQVKMMLQVVDHFTPNPAKVIDLGCGNGFLAEVLLKAYPKASAVLLDHSEPMIKQARDHMKDYQDRCEIIHGDFSQSIKQYADENTIDCVVSGFAIHHLHHAQKKALYQEIYSVLAPGGVFINMEHTASATPDIERLHDELFIDYLASYNKRDRQEEAKDYYDRPDKADNILERADIQVNWLRDIGFRHADCYFKWMELAVFGGVK</sequence>
<dbReference type="GO" id="GO:0008168">
    <property type="term" value="F:methyltransferase activity"/>
    <property type="evidence" value="ECO:0007669"/>
    <property type="project" value="UniProtKB-KW"/>
</dbReference>
<dbReference type="GO" id="GO:0032259">
    <property type="term" value="P:methylation"/>
    <property type="evidence" value="ECO:0007669"/>
    <property type="project" value="UniProtKB-KW"/>
</dbReference>
<name>A0A7X0LXY9_9BACI</name>
<comment type="caution">
    <text evidence="3">The sequence shown here is derived from an EMBL/GenBank/DDBJ whole genome shotgun (WGS) entry which is preliminary data.</text>
</comment>
<dbReference type="Pfam" id="PF13649">
    <property type="entry name" value="Methyltransf_25"/>
    <property type="match status" value="1"/>
</dbReference>
<proteinExistence type="predicted"/>
<dbReference type="CDD" id="cd02440">
    <property type="entry name" value="AdoMet_MTases"/>
    <property type="match status" value="1"/>
</dbReference>
<accession>A0A7X0LXY9</accession>
<feature type="domain" description="Methyltransferase" evidence="2">
    <location>
        <begin position="48"/>
        <end position="147"/>
    </location>
</feature>
<dbReference type="PANTHER" id="PTHR43861">
    <property type="entry name" value="TRANS-ACONITATE 2-METHYLTRANSFERASE-RELATED"/>
    <property type="match status" value="1"/>
</dbReference>
<keyword evidence="3" id="KW-0489">Methyltransferase</keyword>
<gene>
    <name evidence="3" type="ORF">HNR53_003574</name>
</gene>
<dbReference type="SUPFAM" id="SSF53335">
    <property type="entry name" value="S-adenosyl-L-methionine-dependent methyltransferases"/>
    <property type="match status" value="1"/>
</dbReference>
<dbReference type="Proteomes" id="UP000531594">
    <property type="component" value="Unassembled WGS sequence"/>
</dbReference>
<dbReference type="EMBL" id="JACHGK010000014">
    <property type="protein sequence ID" value="MBB6446909.1"/>
    <property type="molecule type" value="Genomic_DNA"/>
</dbReference>
<organism evidence="3 4">
    <name type="scientific">Bacillus benzoevorans</name>
    <dbReference type="NCBI Taxonomy" id="1456"/>
    <lineage>
        <taxon>Bacteria</taxon>
        <taxon>Bacillati</taxon>
        <taxon>Bacillota</taxon>
        <taxon>Bacilli</taxon>
        <taxon>Bacillales</taxon>
        <taxon>Bacillaceae</taxon>
        <taxon>Bacillus</taxon>
    </lineage>
</organism>
<keyword evidence="1" id="KW-0808">Transferase</keyword>
<evidence type="ECO:0000259" key="2">
    <source>
        <dbReference type="Pfam" id="PF13649"/>
    </source>
</evidence>
<dbReference type="PANTHER" id="PTHR43861:SF2">
    <property type="entry name" value="CARBOXY-S-ADENOSYL-L-METHIONINE SYNTHASE"/>
    <property type="match status" value="1"/>
</dbReference>
<dbReference type="InterPro" id="IPR029063">
    <property type="entry name" value="SAM-dependent_MTases_sf"/>
</dbReference>
<protein>
    <submittedName>
        <fullName evidence="3">Ubiquinone/menaquinone biosynthesis C-methylase UbiE</fullName>
    </submittedName>
</protein>
<evidence type="ECO:0000313" key="4">
    <source>
        <dbReference type="Proteomes" id="UP000531594"/>
    </source>
</evidence>
<evidence type="ECO:0000256" key="1">
    <source>
        <dbReference type="ARBA" id="ARBA00022679"/>
    </source>
</evidence>